<dbReference type="STRING" id="695939.SAMN00790413_01905"/>
<gene>
    <name evidence="1" type="ORF">SAMN00790413_01905</name>
</gene>
<dbReference type="Proteomes" id="UP000192582">
    <property type="component" value="Unassembled WGS sequence"/>
</dbReference>
<accession>A0A1W1VIU1</accession>
<dbReference type="RefSeq" id="WP_139806938.1">
    <property type="nucleotide sequence ID" value="NZ_FWWU01000009.1"/>
</dbReference>
<keyword evidence="2" id="KW-1185">Reference proteome</keyword>
<evidence type="ECO:0000313" key="2">
    <source>
        <dbReference type="Proteomes" id="UP000192582"/>
    </source>
</evidence>
<evidence type="ECO:0000313" key="1">
    <source>
        <dbReference type="EMBL" id="SMB93246.1"/>
    </source>
</evidence>
<dbReference type="AlphaFoldDB" id="A0A1W1VIU1"/>
<dbReference type="EMBL" id="FWWU01000009">
    <property type="protein sequence ID" value="SMB93246.1"/>
    <property type="molecule type" value="Genomic_DNA"/>
</dbReference>
<sequence length="65" mass="6704">MCCEDQKPAPSPIRRGTVSSRLAGGGLLVNVDGVGPVRALDPSGRAYPQARVNLLQASGAWTVVS</sequence>
<reference evidence="1 2" key="1">
    <citation type="submission" date="2017-04" db="EMBL/GenBank/DDBJ databases">
        <authorList>
            <person name="Afonso C.L."/>
            <person name="Miller P.J."/>
            <person name="Scott M.A."/>
            <person name="Spackman E."/>
            <person name="Goraichik I."/>
            <person name="Dimitrov K.M."/>
            <person name="Suarez D.L."/>
            <person name="Swayne D.E."/>
        </authorList>
    </citation>
    <scope>NUCLEOTIDE SEQUENCE [LARGE SCALE GENOMIC DNA]</scope>
    <source>
        <strain evidence="1 2">KR-140</strain>
    </source>
</reference>
<organism evidence="1 2">
    <name type="scientific">Deinococcus hopiensis KR-140</name>
    <dbReference type="NCBI Taxonomy" id="695939"/>
    <lineage>
        <taxon>Bacteria</taxon>
        <taxon>Thermotogati</taxon>
        <taxon>Deinococcota</taxon>
        <taxon>Deinococci</taxon>
        <taxon>Deinococcales</taxon>
        <taxon>Deinococcaceae</taxon>
        <taxon>Deinococcus</taxon>
    </lineage>
</organism>
<name>A0A1W1VIU1_9DEIO</name>
<proteinExistence type="predicted"/>
<protein>
    <submittedName>
        <fullName evidence="1">Uncharacterized protein</fullName>
    </submittedName>
</protein>